<keyword evidence="1" id="KW-0472">Membrane</keyword>
<dbReference type="Gene3D" id="1.20.1280.290">
    <property type="match status" value="1"/>
</dbReference>
<proteinExistence type="predicted"/>
<gene>
    <name evidence="2" type="ORF">COU11_00135</name>
</gene>
<keyword evidence="1" id="KW-0812">Transmembrane</keyword>
<evidence type="ECO:0000256" key="1">
    <source>
        <dbReference type="SAM" id="Phobius"/>
    </source>
</evidence>
<dbReference type="EMBL" id="PFBD01000001">
    <property type="protein sequence ID" value="PIR87508.1"/>
    <property type="molecule type" value="Genomic_DNA"/>
</dbReference>
<name>A0A2H0UMA0_9BACT</name>
<keyword evidence="1" id="KW-1133">Transmembrane helix</keyword>
<organism evidence="2 3">
    <name type="scientific">Candidatus Harrisonbacteria bacterium CG10_big_fil_rev_8_21_14_0_10_49_15</name>
    <dbReference type="NCBI Taxonomy" id="1974587"/>
    <lineage>
        <taxon>Bacteria</taxon>
        <taxon>Candidatus Harrisoniibacteriota</taxon>
    </lineage>
</organism>
<evidence type="ECO:0000313" key="3">
    <source>
        <dbReference type="Proteomes" id="UP000229526"/>
    </source>
</evidence>
<sequence length="111" mass="12624">MSDPLHHLHKRKAVYQHLEPYPHPAKFKAFYDRFIMIIGPLGPFIALPQLYKVWIEHDVAGISVWTWGGLAVVAAIWVAYGVLHKAKPIIITYCLWIVMNGSVAIGVMLYN</sequence>
<evidence type="ECO:0000313" key="2">
    <source>
        <dbReference type="EMBL" id="PIR87508.1"/>
    </source>
</evidence>
<dbReference type="AlphaFoldDB" id="A0A2H0UMA0"/>
<protein>
    <submittedName>
        <fullName evidence="2">Uncharacterized protein</fullName>
    </submittedName>
</protein>
<feature type="transmembrane region" description="Helical" evidence="1">
    <location>
        <begin position="90"/>
        <end position="110"/>
    </location>
</feature>
<dbReference type="Proteomes" id="UP000229526">
    <property type="component" value="Unassembled WGS sequence"/>
</dbReference>
<feature type="transmembrane region" description="Helical" evidence="1">
    <location>
        <begin position="30"/>
        <end position="50"/>
    </location>
</feature>
<accession>A0A2H0UMA0</accession>
<comment type="caution">
    <text evidence="2">The sequence shown here is derived from an EMBL/GenBank/DDBJ whole genome shotgun (WGS) entry which is preliminary data.</text>
</comment>
<feature type="transmembrane region" description="Helical" evidence="1">
    <location>
        <begin position="62"/>
        <end position="83"/>
    </location>
</feature>
<reference evidence="3" key="1">
    <citation type="submission" date="2017-09" db="EMBL/GenBank/DDBJ databases">
        <title>Depth-based differentiation of microbial function through sediment-hosted aquifers and enrichment of novel symbionts in the deep terrestrial subsurface.</title>
        <authorList>
            <person name="Probst A.J."/>
            <person name="Ladd B."/>
            <person name="Jarett J.K."/>
            <person name="Geller-Mcgrath D.E."/>
            <person name="Sieber C.M.K."/>
            <person name="Emerson J.B."/>
            <person name="Anantharaman K."/>
            <person name="Thomas B.C."/>
            <person name="Malmstrom R."/>
            <person name="Stieglmeier M."/>
            <person name="Klingl A."/>
            <person name="Woyke T."/>
            <person name="Ryan C.M."/>
            <person name="Banfield J.F."/>
        </authorList>
    </citation>
    <scope>NUCLEOTIDE SEQUENCE [LARGE SCALE GENOMIC DNA]</scope>
</reference>